<keyword evidence="2" id="KW-0812">Transmembrane</keyword>
<name>A0ABT0GI04_9GAMM</name>
<dbReference type="Proteomes" id="UP001431449">
    <property type="component" value="Unassembled WGS sequence"/>
</dbReference>
<dbReference type="InterPro" id="IPR057169">
    <property type="entry name" value="DUF7847"/>
</dbReference>
<feature type="transmembrane region" description="Helical" evidence="2">
    <location>
        <begin position="214"/>
        <end position="235"/>
    </location>
</feature>
<feature type="transmembrane region" description="Helical" evidence="2">
    <location>
        <begin position="141"/>
        <end position="163"/>
    </location>
</feature>
<feature type="transmembrane region" description="Helical" evidence="2">
    <location>
        <begin position="95"/>
        <end position="121"/>
    </location>
</feature>
<dbReference type="RefSeq" id="WP_248207576.1">
    <property type="nucleotide sequence ID" value="NZ_JALNMH010000006.1"/>
</dbReference>
<evidence type="ECO:0000259" key="3">
    <source>
        <dbReference type="Pfam" id="PF25231"/>
    </source>
</evidence>
<keyword evidence="2" id="KW-1133">Transmembrane helix</keyword>
<accession>A0ABT0GI04</accession>
<evidence type="ECO:0000256" key="1">
    <source>
        <dbReference type="SAM" id="MobiDB-lite"/>
    </source>
</evidence>
<organism evidence="4 5">
    <name type="scientific">Pseudomarimonas salicorniae</name>
    <dbReference type="NCBI Taxonomy" id="2933270"/>
    <lineage>
        <taxon>Bacteria</taxon>
        <taxon>Pseudomonadati</taxon>
        <taxon>Pseudomonadota</taxon>
        <taxon>Gammaproteobacteria</taxon>
        <taxon>Lysobacterales</taxon>
        <taxon>Lysobacteraceae</taxon>
        <taxon>Pseudomarimonas</taxon>
    </lineage>
</organism>
<dbReference type="InterPro" id="IPR047798">
    <property type="entry name" value="BPSS1780-like"/>
</dbReference>
<protein>
    <recommendedName>
        <fullName evidence="3">DUF7847 domain-containing protein</fullName>
    </recommendedName>
</protein>
<evidence type="ECO:0000313" key="4">
    <source>
        <dbReference type="EMBL" id="MCK7593640.1"/>
    </source>
</evidence>
<keyword evidence="5" id="KW-1185">Reference proteome</keyword>
<dbReference type="Pfam" id="PF25231">
    <property type="entry name" value="DUF7847"/>
    <property type="match status" value="1"/>
</dbReference>
<feature type="transmembrane region" description="Helical" evidence="2">
    <location>
        <begin position="29"/>
        <end position="58"/>
    </location>
</feature>
<keyword evidence="2" id="KW-0472">Membrane</keyword>
<evidence type="ECO:0000313" key="5">
    <source>
        <dbReference type="Proteomes" id="UP001431449"/>
    </source>
</evidence>
<proteinExistence type="predicted"/>
<comment type="caution">
    <text evidence="4">The sequence shown here is derived from an EMBL/GenBank/DDBJ whole genome shotgun (WGS) entry which is preliminary data.</text>
</comment>
<sequence>MNIRRVDAGQGIAWLTESVQLLLKNPAPFALMGLVIAAVLLVPLLGSLAMAIAGPALYGGIMFAAREESAGRKADFQHLFAAFQQPGKAGPMLTLCLPGVVAGLTVLVLGVVFIGSALLAAGVSAAADADALAGASLGAGGLVFVLLALAVGLFAYALVFFATPRVMLDGIEPITAMKESLRACLANWAAVLVFVVVLAVVAIVASLLLGWVPLLGHLLITVVLVPVVSTAIFFASREVFGTGAAPPAAPSNEGPTGEPPAPPPSVEA</sequence>
<dbReference type="EMBL" id="JALNMH010000006">
    <property type="protein sequence ID" value="MCK7593640.1"/>
    <property type="molecule type" value="Genomic_DNA"/>
</dbReference>
<reference evidence="4" key="1">
    <citation type="submission" date="2022-04" db="EMBL/GenBank/DDBJ databases">
        <title>Lysobacter sp. CAU 1642 isolated from sea sand.</title>
        <authorList>
            <person name="Kim W."/>
        </authorList>
    </citation>
    <scope>NUCLEOTIDE SEQUENCE</scope>
    <source>
        <strain evidence="4">CAU 1642</strain>
    </source>
</reference>
<feature type="region of interest" description="Disordered" evidence="1">
    <location>
        <begin position="244"/>
        <end position="268"/>
    </location>
</feature>
<gene>
    <name evidence="4" type="ORF">M0G41_08160</name>
</gene>
<feature type="transmembrane region" description="Helical" evidence="2">
    <location>
        <begin position="184"/>
        <end position="208"/>
    </location>
</feature>
<feature type="domain" description="DUF7847" evidence="3">
    <location>
        <begin position="30"/>
        <end position="232"/>
    </location>
</feature>
<dbReference type="NCBIfam" id="NF041043">
    <property type="entry name" value="BPSS1780_fam"/>
    <property type="match status" value="1"/>
</dbReference>
<evidence type="ECO:0000256" key="2">
    <source>
        <dbReference type="SAM" id="Phobius"/>
    </source>
</evidence>
<feature type="compositionally biased region" description="Pro residues" evidence="1">
    <location>
        <begin position="257"/>
        <end position="268"/>
    </location>
</feature>